<evidence type="ECO:0000256" key="7">
    <source>
        <dbReference type="PIRNR" id="PIRNR005586"/>
    </source>
</evidence>
<evidence type="ECO:0000256" key="4">
    <source>
        <dbReference type="ARBA" id="ARBA00022771"/>
    </source>
</evidence>
<dbReference type="Proteomes" id="UP000319731">
    <property type="component" value="Unassembled WGS sequence"/>
</dbReference>
<dbReference type="PANTHER" id="PTHR11239">
    <property type="entry name" value="DNA-DIRECTED RNA POLYMERASE"/>
    <property type="match status" value="1"/>
</dbReference>
<dbReference type="GeneID" id="42007027"/>
<protein>
    <recommendedName>
        <fullName evidence="7">DNA-directed RNA polymerase subunit</fullName>
    </recommendedName>
</protein>
<dbReference type="GO" id="GO:0005736">
    <property type="term" value="C:RNA polymerase I complex"/>
    <property type="evidence" value="ECO:0007669"/>
    <property type="project" value="TreeGrafter"/>
</dbReference>
<accession>A0A507BSM5</accession>
<evidence type="ECO:0000256" key="2">
    <source>
        <dbReference type="ARBA" id="ARBA00022478"/>
    </source>
</evidence>
<feature type="domain" description="TFIIS-type" evidence="10">
    <location>
        <begin position="81"/>
        <end position="121"/>
    </location>
</feature>
<feature type="zinc finger region" description="C4-type" evidence="9">
    <location>
        <begin position="16"/>
        <end position="38"/>
    </location>
</feature>
<dbReference type="EMBL" id="QEAO01000060">
    <property type="protein sequence ID" value="TPX30662.1"/>
    <property type="molecule type" value="Genomic_DNA"/>
</dbReference>
<comment type="function">
    <text evidence="7">DNA-dependent RNA polymerase catalyzes the transcription of DNA into RNA using the four ribonucleoside triphosphates as substrates.</text>
</comment>
<dbReference type="SUPFAM" id="SSF57783">
    <property type="entry name" value="Zinc beta-ribbon"/>
    <property type="match status" value="1"/>
</dbReference>
<dbReference type="OrthoDB" id="10056816at2759"/>
<keyword evidence="3 8" id="KW-0479">Metal-binding</keyword>
<feature type="binding site" evidence="8">
    <location>
        <position position="19"/>
    </location>
    <ligand>
        <name>Zn(2+)</name>
        <dbReference type="ChEBI" id="CHEBI:29105"/>
        <label>1</label>
    </ligand>
</feature>
<keyword evidence="2 7" id="KW-0240">DNA-directed RNA polymerase</keyword>
<feature type="binding site" evidence="8">
    <location>
        <position position="35"/>
    </location>
    <ligand>
        <name>Zn(2+)</name>
        <dbReference type="ChEBI" id="CHEBI:29105"/>
        <label>1</label>
    </ligand>
</feature>
<dbReference type="GO" id="GO:0008270">
    <property type="term" value="F:zinc ion binding"/>
    <property type="evidence" value="ECO:0007669"/>
    <property type="project" value="UniProtKB-KW"/>
</dbReference>
<reference evidence="11 12" key="1">
    <citation type="journal article" date="2019" name="Sci. Rep.">
        <title>Comparative genomics of chytrid fungi reveal insights into the obligate biotrophic and pathogenic lifestyle of Synchytrium endobioticum.</title>
        <authorList>
            <person name="van de Vossenberg B.T.L.H."/>
            <person name="Warris S."/>
            <person name="Nguyen H.D.T."/>
            <person name="van Gent-Pelzer M.P.E."/>
            <person name="Joly D.L."/>
            <person name="van de Geest H.C."/>
            <person name="Bonants P.J.M."/>
            <person name="Smith D.S."/>
            <person name="Levesque C.A."/>
            <person name="van der Lee T.A.J."/>
        </authorList>
    </citation>
    <scope>NUCLEOTIDE SEQUENCE [LARGE SCALE GENOMIC DNA]</scope>
    <source>
        <strain evidence="11 12">JEL517</strain>
    </source>
</reference>
<dbReference type="RefSeq" id="XP_031022275.1">
    <property type="nucleotide sequence ID" value="XM_031171730.1"/>
</dbReference>
<gene>
    <name evidence="11" type="ORF">SmJEL517_g05804</name>
</gene>
<dbReference type="SMART" id="SM00440">
    <property type="entry name" value="ZnF_C2C2"/>
    <property type="match status" value="1"/>
</dbReference>
<evidence type="ECO:0000256" key="1">
    <source>
        <dbReference type="ARBA" id="ARBA00004604"/>
    </source>
</evidence>
<feature type="binding site" evidence="8">
    <location>
        <position position="16"/>
    </location>
    <ligand>
        <name>Zn(2+)</name>
        <dbReference type="ChEBI" id="CHEBI:29105"/>
        <label>1</label>
    </ligand>
</feature>
<keyword evidence="6 7" id="KW-0539">Nucleus</keyword>
<evidence type="ECO:0000256" key="9">
    <source>
        <dbReference type="PIRSR" id="PIRSR005586-2"/>
    </source>
</evidence>
<feature type="binding site" evidence="8">
    <location>
        <position position="85"/>
    </location>
    <ligand>
        <name>Zn(2+)</name>
        <dbReference type="ChEBI" id="CHEBI:29105"/>
        <label>2</label>
    </ligand>
</feature>
<comment type="subcellular location">
    <subcellularLocation>
        <location evidence="1">Nucleus</location>
        <location evidence="1">Nucleolus</location>
    </subcellularLocation>
</comment>
<evidence type="ECO:0000313" key="11">
    <source>
        <dbReference type="EMBL" id="TPX30662.1"/>
    </source>
</evidence>
<comment type="caution">
    <text evidence="11">The sequence shown here is derived from an EMBL/GenBank/DDBJ whole genome shotgun (WGS) entry which is preliminary data.</text>
</comment>
<dbReference type="AlphaFoldDB" id="A0A507BSM5"/>
<comment type="similarity">
    <text evidence="7">Belongs to the archaeal rpoM/eukaryotic RPA12/RPB9/RPC11 RNA polymerase family.</text>
</comment>
<feature type="binding site" evidence="8">
    <location>
        <position position="38"/>
    </location>
    <ligand>
        <name>Zn(2+)</name>
        <dbReference type="ChEBI" id="CHEBI:29105"/>
        <label>1</label>
    </ligand>
</feature>
<dbReference type="STRING" id="1806994.A0A507BSM5"/>
<dbReference type="InterPro" id="IPR012164">
    <property type="entry name" value="Rpa12/Rpb9/Rpc10/TFS"/>
</dbReference>
<feature type="binding site" evidence="8">
    <location>
        <position position="113"/>
    </location>
    <ligand>
        <name>Zn(2+)</name>
        <dbReference type="ChEBI" id="CHEBI:29105"/>
        <label>2</label>
    </ligand>
</feature>
<feature type="binding site" evidence="8">
    <location>
        <position position="116"/>
    </location>
    <ligand>
        <name>Zn(2+)</name>
        <dbReference type="ChEBI" id="CHEBI:29105"/>
        <label>2</label>
    </ligand>
</feature>
<sequence length="124" mass="13700">MSASTERKQPHSLVFCSCCGALLDPPTGNEETIACHQCDTVMPSHLFEAIEVFSKSHPDAFPHRPKLDSDPRDATARDATIDEKCPKCDADQLSFHTAQLRSADEGQTVFYSCLKCGYKYSINS</sequence>
<feature type="binding site" evidence="8">
    <location>
        <position position="88"/>
    </location>
    <ligand>
        <name>Zn(2+)</name>
        <dbReference type="ChEBI" id="CHEBI:29105"/>
        <label>2</label>
    </ligand>
</feature>
<dbReference type="PROSITE" id="PS51133">
    <property type="entry name" value="ZF_TFIIS_2"/>
    <property type="match status" value="1"/>
</dbReference>
<evidence type="ECO:0000259" key="10">
    <source>
        <dbReference type="PROSITE" id="PS51133"/>
    </source>
</evidence>
<organism evidence="11 12">
    <name type="scientific">Synchytrium microbalum</name>
    <dbReference type="NCBI Taxonomy" id="1806994"/>
    <lineage>
        <taxon>Eukaryota</taxon>
        <taxon>Fungi</taxon>
        <taxon>Fungi incertae sedis</taxon>
        <taxon>Chytridiomycota</taxon>
        <taxon>Chytridiomycota incertae sedis</taxon>
        <taxon>Chytridiomycetes</taxon>
        <taxon>Synchytriales</taxon>
        <taxon>Synchytriaceae</taxon>
        <taxon>Synchytrium</taxon>
    </lineage>
</organism>
<dbReference type="CDD" id="cd10507">
    <property type="entry name" value="Zn-ribbon_RPA12"/>
    <property type="match status" value="1"/>
</dbReference>
<keyword evidence="12" id="KW-1185">Reference proteome</keyword>
<evidence type="ECO:0000256" key="8">
    <source>
        <dbReference type="PIRSR" id="PIRSR005586-1"/>
    </source>
</evidence>
<keyword evidence="7" id="KW-0804">Transcription</keyword>
<dbReference type="Gene3D" id="2.20.25.10">
    <property type="match status" value="1"/>
</dbReference>
<dbReference type="Pfam" id="PF01096">
    <property type="entry name" value="Zn_ribbon_TFIIS"/>
    <property type="match status" value="1"/>
</dbReference>
<name>A0A507BSM5_9FUNG</name>
<evidence type="ECO:0000256" key="3">
    <source>
        <dbReference type="ARBA" id="ARBA00022723"/>
    </source>
</evidence>
<dbReference type="GO" id="GO:0006363">
    <property type="term" value="P:termination of RNA polymerase I transcription"/>
    <property type="evidence" value="ECO:0007669"/>
    <property type="project" value="TreeGrafter"/>
</dbReference>
<dbReference type="InterPro" id="IPR034004">
    <property type="entry name" value="Zn_ribbon_RPA12_C"/>
</dbReference>
<keyword evidence="4 9" id="KW-0863">Zinc-finger</keyword>
<keyword evidence="5 8" id="KW-0862">Zinc</keyword>
<evidence type="ECO:0000256" key="6">
    <source>
        <dbReference type="ARBA" id="ARBA00023242"/>
    </source>
</evidence>
<evidence type="ECO:0000313" key="12">
    <source>
        <dbReference type="Proteomes" id="UP000319731"/>
    </source>
</evidence>
<dbReference type="PIRSF" id="PIRSF005586">
    <property type="entry name" value="RNApol_RpoM"/>
    <property type="match status" value="1"/>
</dbReference>
<evidence type="ECO:0000256" key="5">
    <source>
        <dbReference type="ARBA" id="ARBA00022833"/>
    </source>
</evidence>
<dbReference type="PANTHER" id="PTHR11239:SF14">
    <property type="entry name" value="DNA-DIRECTED RNA POLYMERASE I SUBUNIT RPA12"/>
    <property type="match status" value="1"/>
</dbReference>
<dbReference type="InterPro" id="IPR001222">
    <property type="entry name" value="Znf_TFIIS"/>
</dbReference>
<proteinExistence type="inferred from homology"/>
<dbReference type="GO" id="GO:0003899">
    <property type="term" value="F:DNA-directed RNA polymerase activity"/>
    <property type="evidence" value="ECO:0007669"/>
    <property type="project" value="InterPro"/>
</dbReference>
<dbReference type="GO" id="GO:0003676">
    <property type="term" value="F:nucleic acid binding"/>
    <property type="evidence" value="ECO:0007669"/>
    <property type="project" value="InterPro"/>
</dbReference>